<dbReference type="SUPFAM" id="SSF53474">
    <property type="entry name" value="alpha/beta-Hydrolases"/>
    <property type="match status" value="1"/>
</dbReference>
<evidence type="ECO:0000313" key="2">
    <source>
        <dbReference type="Proteomes" id="UP000832041"/>
    </source>
</evidence>
<name>A0ABY4L4Z3_THEAE</name>
<protein>
    <submittedName>
        <fullName evidence="1">Alpha/beta hydrolase</fullName>
    </submittedName>
</protein>
<evidence type="ECO:0000313" key="1">
    <source>
        <dbReference type="EMBL" id="UPT22434.1"/>
    </source>
</evidence>
<reference evidence="1 2" key="1">
    <citation type="submission" date="2020-04" db="EMBL/GenBank/DDBJ databases">
        <title>Thermobifida alba genome sequencing and assembly.</title>
        <authorList>
            <person name="Luzics S."/>
            <person name="Horvath B."/>
            <person name="Nagy I."/>
            <person name="Toth A."/>
            <person name="Nagy I."/>
            <person name="Kukolya J."/>
        </authorList>
    </citation>
    <scope>NUCLEOTIDE SEQUENCE [LARGE SCALE GENOMIC DNA]</scope>
    <source>
        <strain evidence="1 2">DSM 43795</strain>
    </source>
</reference>
<dbReference type="RefSeq" id="WP_248590921.1">
    <property type="nucleotide sequence ID" value="NZ_BAABEB010000038.1"/>
</dbReference>
<dbReference type="GO" id="GO:0016787">
    <property type="term" value="F:hydrolase activity"/>
    <property type="evidence" value="ECO:0007669"/>
    <property type="project" value="UniProtKB-KW"/>
</dbReference>
<sequence length="270" mass="27912">MSALRLPHQRTGRAAGVPYVALPPEGDPGSAPLIVGWPMLDSPRSAAELAAALPLAGSNAWRVFVDLPLHGARTPDDFERVLGEALTDPLLRLHVPVVRQAVREFPQVVAGLRAELGATGPLGLVGGSLGGAVALTALTATTVPVAAVALVNPVLTARSLVAVAEREFGVVYPWTPEAVEASDRWDFVARAAEIAERVPASAVLLVSGGADHAEFRRDAALLRDALGTVLVTVPGLAHALTDEADAAAAASSPHTEAVDAELAAWFDARL</sequence>
<accession>A0ABY4L4Z3</accession>
<organism evidence="1 2">
    <name type="scientific">Thermobifida alba</name>
    <name type="common">Thermomonospora alba</name>
    <dbReference type="NCBI Taxonomy" id="53522"/>
    <lineage>
        <taxon>Bacteria</taxon>
        <taxon>Bacillati</taxon>
        <taxon>Actinomycetota</taxon>
        <taxon>Actinomycetes</taxon>
        <taxon>Streptosporangiales</taxon>
        <taxon>Nocardiopsidaceae</taxon>
        <taxon>Thermobifida</taxon>
    </lineage>
</organism>
<dbReference type="Gene3D" id="3.40.50.1820">
    <property type="entry name" value="alpha/beta hydrolase"/>
    <property type="match status" value="1"/>
</dbReference>
<keyword evidence="2" id="KW-1185">Reference proteome</keyword>
<dbReference type="EMBL" id="CP051627">
    <property type="protein sequence ID" value="UPT22434.1"/>
    <property type="molecule type" value="Genomic_DNA"/>
</dbReference>
<gene>
    <name evidence="1" type="ORF">FOF52_16895</name>
</gene>
<dbReference type="Proteomes" id="UP000832041">
    <property type="component" value="Chromosome"/>
</dbReference>
<dbReference type="InterPro" id="IPR029058">
    <property type="entry name" value="AB_hydrolase_fold"/>
</dbReference>
<keyword evidence="1" id="KW-0378">Hydrolase</keyword>
<proteinExistence type="predicted"/>